<proteinExistence type="predicted"/>
<dbReference type="PANTHER" id="PTHR43194:SF2">
    <property type="entry name" value="PEROXISOMAL MEMBRANE PROTEIN LPX1"/>
    <property type="match status" value="1"/>
</dbReference>
<dbReference type="AlphaFoldDB" id="A0A4P6FEH6"/>
<dbReference type="Gene3D" id="3.40.50.1820">
    <property type="entry name" value="alpha/beta hydrolase"/>
    <property type="match status" value="1"/>
</dbReference>
<evidence type="ECO:0000259" key="1">
    <source>
        <dbReference type="Pfam" id="PF00561"/>
    </source>
</evidence>
<dbReference type="InterPro" id="IPR050228">
    <property type="entry name" value="Carboxylesterase_BioH"/>
</dbReference>
<dbReference type="RefSeq" id="WP_129192204.1">
    <property type="nucleotide sequence ID" value="NZ_CP035491.1"/>
</dbReference>
<evidence type="ECO:0000313" key="2">
    <source>
        <dbReference type="EMBL" id="QAY74660.1"/>
    </source>
</evidence>
<dbReference type="OrthoDB" id="9804723at2"/>
<accession>A0A4P6FEH6</accession>
<dbReference type="Proteomes" id="UP000291259">
    <property type="component" value="Chromosome"/>
</dbReference>
<dbReference type="InterPro" id="IPR000073">
    <property type="entry name" value="AB_hydrolase_1"/>
</dbReference>
<evidence type="ECO:0000313" key="3">
    <source>
        <dbReference type="Proteomes" id="UP000291259"/>
    </source>
</evidence>
<protein>
    <submittedName>
        <fullName evidence="2">Alpha/beta fold hydrolase</fullName>
    </submittedName>
</protein>
<feature type="domain" description="AB hydrolase-1" evidence="1">
    <location>
        <begin position="37"/>
        <end position="141"/>
    </location>
</feature>
<reference evidence="2 3" key="1">
    <citation type="submission" date="2019-01" db="EMBL/GenBank/DDBJ databases">
        <title>Genome sequencing of strain FW100M-8.</title>
        <authorList>
            <person name="Heo J."/>
            <person name="Kim S.-J."/>
            <person name="Kim J.-S."/>
            <person name="Hong S.-B."/>
            <person name="Kwon S.-W."/>
        </authorList>
    </citation>
    <scope>NUCLEOTIDE SEQUENCE [LARGE SCALE GENOMIC DNA]</scope>
    <source>
        <strain evidence="2 3">FW100M-8</strain>
    </source>
</reference>
<dbReference type="EMBL" id="CP035491">
    <property type="protein sequence ID" value="QAY74660.1"/>
    <property type="molecule type" value="Genomic_DNA"/>
</dbReference>
<sequence length="259" mass="27099">MSMPGLPVAPTLHAEASDDVLIAYRVYGLDRADASHPPVLLVHGFASNAAYTWLATGWVRALEQAGRAVVTVDLRGHGDSDRPTEAGSYRPSLLGEDLVAVLDSAGVDVVDVVGYSLGARVVSVLLDVAPERVRRVVIGGAGPTELLANGGLLAEIGSLMRREELGEHAVVGRVLGQALLGGTTPELLLAMAKEIAGANLVLPPELPVLFVAGELDPVPLGVDELARERGSELVVIPGRDHVSSLTSRIFKDAAIGFFE</sequence>
<keyword evidence="2" id="KW-0378">Hydrolase</keyword>
<dbReference type="PANTHER" id="PTHR43194">
    <property type="entry name" value="HYDROLASE ALPHA/BETA FOLD FAMILY"/>
    <property type="match status" value="1"/>
</dbReference>
<dbReference type="InterPro" id="IPR029058">
    <property type="entry name" value="AB_hydrolase_fold"/>
</dbReference>
<gene>
    <name evidence="2" type="ORF">ET445_16300</name>
</gene>
<dbReference type="SUPFAM" id="SSF53474">
    <property type="entry name" value="alpha/beta-Hydrolases"/>
    <property type="match status" value="1"/>
</dbReference>
<organism evidence="2 3">
    <name type="scientific">Agromyces protaetiae</name>
    <dbReference type="NCBI Taxonomy" id="2509455"/>
    <lineage>
        <taxon>Bacteria</taxon>
        <taxon>Bacillati</taxon>
        <taxon>Actinomycetota</taxon>
        <taxon>Actinomycetes</taxon>
        <taxon>Micrococcales</taxon>
        <taxon>Microbacteriaceae</taxon>
        <taxon>Agromyces</taxon>
    </lineage>
</organism>
<keyword evidence="3" id="KW-1185">Reference proteome</keyword>
<dbReference type="GO" id="GO:0016787">
    <property type="term" value="F:hydrolase activity"/>
    <property type="evidence" value="ECO:0007669"/>
    <property type="project" value="UniProtKB-KW"/>
</dbReference>
<dbReference type="KEGG" id="agf:ET445_16300"/>
<dbReference type="Pfam" id="PF00561">
    <property type="entry name" value="Abhydrolase_1"/>
    <property type="match status" value="1"/>
</dbReference>
<name>A0A4P6FEH6_9MICO</name>